<accession>A0A9Q1M8F3</accession>
<protein>
    <submittedName>
        <fullName evidence="3">Uncharacterized protein</fullName>
    </submittedName>
</protein>
<keyword evidence="4" id="KW-1185">Reference proteome</keyword>
<evidence type="ECO:0000256" key="2">
    <source>
        <dbReference type="SAM" id="Phobius"/>
    </source>
</evidence>
<feature type="transmembrane region" description="Helical" evidence="2">
    <location>
        <begin position="123"/>
        <end position="139"/>
    </location>
</feature>
<comment type="caution">
    <text evidence="3">The sequence shown here is derived from an EMBL/GenBank/DDBJ whole genome shotgun (WGS) entry which is preliminary data.</text>
</comment>
<name>A0A9Q1M8F3_9SOLA</name>
<feature type="region of interest" description="Disordered" evidence="1">
    <location>
        <begin position="1"/>
        <end position="72"/>
    </location>
</feature>
<feature type="compositionally biased region" description="Low complexity" evidence="1">
    <location>
        <begin position="51"/>
        <end position="61"/>
    </location>
</feature>
<keyword evidence="2" id="KW-1133">Transmembrane helix</keyword>
<evidence type="ECO:0000313" key="3">
    <source>
        <dbReference type="EMBL" id="KAJ8553786.1"/>
    </source>
</evidence>
<evidence type="ECO:0000256" key="1">
    <source>
        <dbReference type="SAM" id="MobiDB-lite"/>
    </source>
</evidence>
<gene>
    <name evidence="3" type="ORF">K7X08_024464</name>
</gene>
<reference evidence="4" key="1">
    <citation type="journal article" date="2023" name="Proc. Natl. Acad. Sci. U.S.A.">
        <title>Genomic and structural basis for evolution of tropane alkaloid biosynthesis.</title>
        <authorList>
            <person name="Wanga Y.-J."/>
            <person name="Taina T."/>
            <person name="Yua J.-Y."/>
            <person name="Lia J."/>
            <person name="Xua B."/>
            <person name="Chenc J."/>
            <person name="D'Auriad J.C."/>
            <person name="Huanga J.-P."/>
            <person name="Huanga S.-X."/>
        </authorList>
    </citation>
    <scope>NUCLEOTIDE SEQUENCE [LARGE SCALE GENOMIC DNA]</scope>
    <source>
        <strain evidence="4">cv. KIB-2019</strain>
    </source>
</reference>
<evidence type="ECO:0000313" key="4">
    <source>
        <dbReference type="Proteomes" id="UP001152561"/>
    </source>
</evidence>
<dbReference type="AlphaFoldDB" id="A0A9Q1M8F3"/>
<keyword evidence="2" id="KW-0812">Transmembrane</keyword>
<keyword evidence="2" id="KW-0472">Membrane</keyword>
<dbReference type="EMBL" id="JAJAGQ010000009">
    <property type="protein sequence ID" value="KAJ8553786.1"/>
    <property type="molecule type" value="Genomic_DNA"/>
</dbReference>
<sequence>MTVAATTKHVRKTTLNSGEPTMADVPATWRRKRWRRRPDLSHRHSHHHHQQPSSSSSHLDVSPPPSATKTPLPLLLISSSSLLHQQHHPRRPSPSIAVVELAFDDSSEQQTVTSKSKAIETNLGLETVYCFFIFSIYFFL</sequence>
<organism evidence="3 4">
    <name type="scientific">Anisodus acutangulus</name>
    <dbReference type="NCBI Taxonomy" id="402998"/>
    <lineage>
        <taxon>Eukaryota</taxon>
        <taxon>Viridiplantae</taxon>
        <taxon>Streptophyta</taxon>
        <taxon>Embryophyta</taxon>
        <taxon>Tracheophyta</taxon>
        <taxon>Spermatophyta</taxon>
        <taxon>Magnoliopsida</taxon>
        <taxon>eudicotyledons</taxon>
        <taxon>Gunneridae</taxon>
        <taxon>Pentapetalae</taxon>
        <taxon>asterids</taxon>
        <taxon>lamiids</taxon>
        <taxon>Solanales</taxon>
        <taxon>Solanaceae</taxon>
        <taxon>Solanoideae</taxon>
        <taxon>Hyoscyameae</taxon>
        <taxon>Anisodus</taxon>
    </lineage>
</organism>
<proteinExistence type="predicted"/>
<dbReference type="Proteomes" id="UP001152561">
    <property type="component" value="Unassembled WGS sequence"/>
</dbReference>